<name>A0A917V5M2_9NOCA</name>
<organism evidence="3 4">
    <name type="scientific">Nocardia camponoti</name>
    <dbReference type="NCBI Taxonomy" id="1616106"/>
    <lineage>
        <taxon>Bacteria</taxon>
        <taxon>Bacillati</taxon>
        <taxon>Actinomycetota</taxon>
        <taxon>Actinomycetes</taxon>
        <taxon>Mycobacteriales</taxon>
        <taxon>Nocardiaceae</taxon>
        <taxon>Nocardia</taxon>
    </lineage>
</organism>
<dbReference type="PRINTS" id="PR00080">
    <property type="entry name" value="SDRFAMILY"/>
</dbReference>
<dbReference type="AlphaFoldDB" id="A0A917V5M2"/>
<evidence type="ECO:0000313" key="4">
    <source>
        <dbReference type="Proteomes" id="UP000612956"/>
    </source>
</evidence>
<dbReference type="PANTHER" id="PTHR43639">
    <property type="entry name" value="OXIDOREDUCTASE, SHORT-CHAIN DEHYDROGENASE/REDUCTASE FAMILY (AFU_ORTHOLOGUE AFUA_5G02870)"/>
    <property type="match status" value="1"/>
</dbReference>
<dbReference type="GO" id="GO:0016491">
    <property type="term" value="F:oxidoreductase activity"/>
    <property type="evidence" value="ECO:0007669"/>
    <property type="project" value="UniProtKB-KW"/>
</dbReference>
<sequence length="258" mass="26537">MTGTTVALVTGGSRGIGAAIVRKLARAGADVAFTYQRDEVAAKGVADEVAALGRRALPLKADSADAAQVVDAVDATAREFGHLDVLVNNAGIFPAKPYADFTLDEIDNALAIHARAPFVAGQAALAHLRDGGRIISIGSNLTDRALFGGLALYNLSKSALTGYTKALARELGPRGITVNLVQPGSTDTEMNPADGAHASTQRDFNALGCFGTPDDVAELVAFLASPAARSITGAVLTVDGGTNAQVRTIRKRLLGRGC</sequence>
<keyword evidence="4" id="KW-1185">Reference proteome</keyword>
<dbReference type="Gene3D" id="3.40.50.720">
    <property type="entry name" value="NAD(P)-binding Rossmann-like Domain"/>
    <property type="match status" value="1"/>
</dbReference>
<dbReference type="Pfam" id="PF13561">
    <property type="entry name" value="adh_short_C2"/>
    <property type="match status" value="1"/>
</dbReference>
<dbReference type="SUPFAM" id="SSF51735">
    <property type="entry name" value="NAD(P)-binding Rossmann-fold domains"/>
    <property type="match status" value="1"/>
</dbReference>
<evidence type="ECO:0000256" key="2">
    <source>
        <dbReference type="ARBA" id="ARBA00023002"/>
    </source>
</evidence>
<reference evidence="3" key="2">
    <citation type="submission" date="2020-09" db="EMBL/GenBank/DDBJ databases">
        <authorList>
            <person name="Sun Q."/>
            <person name="Zhou Y."/>
        </authorList>
    </citation>
    <scope>NUCLEOTIDE SEQUENCE</scope>
    <source>
        <strain evidence="3">CGMCC 4.7278</strain>
    </source>
</reference>
<dbReference type="Proteomes" id="UP000612956">
    <property type="component" value="Unassembled WGS sequence"/>
</dbReference>
<keyword evidence="2" id="KW-0560">Oxidoreductase</keyword>
<evidence type="ECO:0000256" key="1">
    <source>
        <dbReference type="ARBA" id="ARBA00006484"/>
    </source>
</evidence>
<protein>
    <submittedName>
        <fullName evidence="3">3-ketoacyl-ACP reductase</fullName>
    </submittedName>
</protein>
<dbReference type="FunFam" id="3.40.50.720:FF:000084">
    <property type="entry name" value="Short-chain dehydrogenase reductase"/>
    <property type="match status" value="1"/>
</dbReference>
<evidence type="ECO:0000313" key="3">
    <source>
        <dbReference type="EMBL" id="GGK41167.1"/>
    </source>
</evidence>
<dbReference type="PRINTS" id="PR00081">
    <property type="entry name" value="GDHRDH"/>
</dbReference>
<dbReference type="EMBL" id="BMMW01000001">
    <property type="protein sequence ID" value="GGK41167.1"/>
    <property type="molecule type" value="Genomic_DNA"/>
</dbReference>
<dbReference type="InterPro" id="IPR002347">
    <property type="entry name" value="SDR_fam"/>
</dbReference>
<dbReference type="InterPro" id="IPR036291">
    <property type="entry name" value="NAD(P)-bd_dom_sf"/>
</dbReference>
<reference evidence="3" key="1">
    <citation type="journal article" date="2014" name="Int. J. Syst. Evol. Microbiol.">
        <title>Complete genome sequence of Corynebacterium casei LMG S-19264T (=DSM 44701T), isolated from a smear-ripened cheese.</title>
        <authorList>
            <consortium name="US DOE Joint Genome Institute (JGI-PGF)"/>
            <person name="Walter F."/>
            <person name="Albersmeier A."/>
            <person name="Kalinowski J."/>
            <person name="Ruckert C."/>
        </authorList>
    </citation>
    <scope>NUCLEOTIDE SEQUENCE</scope>
    <source>
        <strain evidence="3">CGMCC 4.7278</strain>
    </source>
</reference>
<comment type="caution">
    <text evidence="3">The sequence shown here is derived from an EMBL/GenBank/DDBJ whole genome shotgun (WGS) entry which is preliminary data.</text>
</comment>
<gene>
    <name evidence="3" type="ORF">GCM10011591_10900</name>
</gene>
<dbReference type="RefSeq" id="WP_188827670.1">
    <property type="nucleotide sequence ID" value="NZ_BMMW01000001.1"/>
</dbReference>
<proteinExistence type="inferred from homology"/>
<accession>A0A917V5M2</accession>
<dbReference type="PANTHER" id="PTHR43639:SF1">
    <property type="entry name" value="SHORT-CHAIN DEHYDROGENASE_REDUCTASE FAMILY PROTEIN"/>
    <property type="match status" value="1"/>
</dbReference>
<comment type="similarity">
    <text evidence="1">Belongs to the short-chain dehydrogenases/reductases (SDR) family.</text>
</comment>